<comment type="caution">
    <text evidence="4">The sequence shown here is derived from an EMBL/GenBank/DDBJ whole genome shotgun (WGS) entry which is preliminary data.</text>
</comment>
<accession>A0A6H9WJ57</accession>
<dbReference type="Gene3D" id="1.10.10.10">
    <property type="entry name" value="Winged helix-like DNA-binding domain superfamily/Winged helix DNA-binding domain"/>
    <property type="match status" value="1"/>
</dbReference>
<dbReference type="InterPro" id="IPR052196">
    <property type="entry name" value="Bact_Kbp"/>
</dbReference>
<dbReference type="PROSITE" id="PS51782">
    <property type="entry name" value="LYSM"/>
    <property type="match status" value="2"/>
</dbReference>
<feature type="region of interest" description="Disordered" evidence="1">
    <location>
        <begin position="239"/>
        <end position="280"/>
    </location>
</feature>
<feature type="domain" description="LysM" evidence="3">
    <location>
        <begin position="181"/>
        <end position="237"/>
    </location>
</feature>
<feature type="region of interest" description="Disordered" evidence="1">
    <location>
        <begin position="818"/>
        <end position="842"/>
    </location>
</feature>
<protein>
    <submittedName>
        <fullName evidence="4">LysM peptidoglycan-binding domain-containing protein</fullName>
    </submittedName>
</protein>
<proteinExistence type="predicted"/>
<dbReference type="OrthoDB" id="8444614at2"/>
<evidence type="ECO:0000313" key="5">
    <source>
        <dbReference type="Proteomes" id="UP000431744"/>
    </source>
</evidence>
<feature type="compositionally biased region" description="Gly residues" evidence="1">
    <location>
        <begin position="332"/>
        <end position="347"/>
    </location>
</feature>
<feature type="region of interest" description="Disordered" evidence="1">
    <location>
        <begin position="150"/>
        <end position="183"/>
    </location>
</feature>
<dbReference type="PANTHER" id="PTHR34700:SF4">
    <property type="entry name" value="PHAGE-LIKE ELEMENT PBSX PROTEIN XKDP"/>
    <property type="match status" value="1"/>
</dbReference>
<dbReference type="EMBL" id="WBJY01000001">
    <property type="protein sequence ID" value="KAB1648846.1"/>
    <property type="molecule type" value="Genomic_DNA"/>
</dbReference>
<feature type="compositionally biased region" description="Low complexity" evidence="1">
    <location>
        <begin position="419"/>
        <end position="439"/>
    </location>
</feature>
<keyword evidence="2" id="KW-0812">Transmembrane</keyword>
<dbReference type="InterPro" id="IPR018392">
    <property type="entry name" value="LysM"/>
</dbReference>
<dbReference type="AlphaFoldDB" id="A0A6H9WJ57"/>
<dbReference type="Gene3D" id="3.10.350.10">
    <property type="entry name" value="LysM domain"/>
    <property type="match status" value="2"/>
</dbReference>
<dbReference type="CDD" id="cd00118">
    <property type="entry name" value="LysM"/>
    <property type="match status" value="2"/>
</dbReference>
<gene>
    <name evidence="4" type="ORF">F8O04_00635</name>
</gene>
<evidence type="ECO:0000256" key="2">
    <source>
        <dbReference type="SAM" id="Phobius"/>
    </source>
</evidence>
<feature type="compositionally biased region" description="Basic residues" evidence="1">
    <location>
        <begin position="915"/>
        <end position="931"/>
    </location>
</feature>
<keyword evidence="2" id="KW-1133">Transmembrane helix</keyword>
<dbReference type="SMART" id="SM01043">
    <property type="entry name" value="BTAD"/>
    <property type="match status" value="1"/>
</dbReference>
<organism evidence="4 5">
    <name type="scientific">Pseudoclavibacter endophyticus</name>
    <dbReference type="NCBI Taxonomy" id="1778590"/>
    <lineage>
        <taxon>Bacteria</taxon>
        <taxon>Bacillati</taxon>
        <taxon>Actinomycetota</taxon>
        <taxon>Actinomycetes</taxon>
        <taxon>Micrococcales</taxon>
        <taxon>Microbacteriaceae</taxon>
        <taxon>Pseudoclavibacter</taxon>
    </lineage>
</organism>
<evidence type="ECO:0000256" key="1">
    <source>
        <dbReference type="SAM" id="MobiDB-lite"/>
    </source>
</evidence>
<evidence type="ECO:0000259" key="3">
    <source>
        <dbReference type="PROSITE" id="PS51782"/>
    </source>
</evidence>
<keyword evidence="2" id="KW-0472">Membrane</keyword>
<feature type="domain" description="LysM" evidence="3">
    <location>
        <begin position="280"/>
        <end position="327"/>
    </location>
</feature>
<feature type="transmembrane region" description="Helical" evidence="2">
    <location>
        <begin position="55"/>
        <end position="82"/>
    </location>
</feature>
<keyword evidence="5" id="KW-1185">Reference proteome</keyword>
<feature type="region of interest" description="Disordered" evidence="1">
    <location>
        <begin position="1186"/>
        <end position="1218"/>
    </location>
</feature>
<dbReference type="Pfam" id="PF01476">
    <property type="entry name" value="LysM"/>
    <property type="match status" value="2"/>
</dbReference>
<feature type="compositionally biased region" description="Acidic residues" evidence="1">
    <location>
        <begin position="1186"/>
        <end position="1197"/>
    </location>
</feature>
<dbReference type="RefSeq" id="WP_158027400.1">
    <property type="nucleotide sequence ID" value="NZ_BMHG01000001.1"/>
</dbReference>
<dbReference type="InterPro" id="IPR036779">
    <property type="entry name" value="LysM_dom_sf"/>
</dbReference>
<evidence type="ECO:0000313" key="4">
    <source>
        <dbReference type="EMBL" id="KAB1648846.1"/>
    </source>
</evidence>
<name>A0A6H9WJ57_9MICO</name>
<sequence>MKQHRIARGMCALIALAGLVVGVPLALVALAGNPLPPSPDALVQAITAPDLGGAFLMGTLVPLLAWAAWAYLTVGVALEGMAFAKDWRSAVRHRGHRGPGRRFAASLLTAIVVMIGGSAIVGPAHAAEAASPAAGTTAHVGHDLLDGIDGVPSSMSPGESGELTPEPSTGMTAAAAPSGPQTVNVREGDSLWSIADAYLGDGARYPEIVERNAGVPQPDGDALSDDLWLTPGWRILLPPDASPTGDAADARAENSDKARTATDAGSGVAAGPRGDDAIPDQVIVEGGDTLWDLAETYLGDGQRYDDLANASGVANPSAIMPGDVIEVAEAARGGGEPGAPGDGGDVGDVGDVDASGDENTSLPGADDGVDEGTDGVHDGSTVVPAHPIDASAAPPEAPTTTPPTDGGATGAGQPSASTPPVDAAGAAPHPVVGGTAETTTGGGGDQAGAQVNVDETVEGVNLQTVGGIGGVLAAGLLGWLGVRRALQRRVRRPGERIAMPEPELAAFETELRSVDTTTAVLHLDRAMRALAAWAQDESKVMPPVAVVRVDAAEVVFYLDGPTLLPDPFVPVTDDHSAWALAPGQLQPLVREPSPPCPALASLGSDASGAMVFVDLERLGIITVDGEPELVRSALLAIAIELATSTWGDDTRLTLVGFDDALSEQLGSGRIRHVDALADVLPELAGHRRHVAQALHRLDAQSPTVARTSSPDAESWSAEVLVLGHAVGGEALDELAGLALDEPRVGIAAVVGGAVESGWHVELRGPHDATLHLPGDAGSLELDPQLIAEPEFDRLVELARVATGPAHRARTFREETGDWTLSLSPDGAATTRTGDDPGDAARGSFATVDVTDAAARDENADRDIDATPDIVQRNADPATAPAIAEGEVNLDAAADDASPAVDDAIAGVREAGPAKRGAHAKRDRPGLRRRASARGQADDLDEAARDLLASLAHRPWVRLLGPVELLGAAGDPPVTPQTHTINNSTVKRATELVAYLALHPGVTAEQFHAAFWPGKDPRGKTAASNRNGLATRARKWLGTSADGQPYFPHVGSDGYRLDERVTTDWHVLLELIGNDPATAPAPRLRAALDLVRGQPFAGVKERFYGWAEITRMDMLATIADTCHELAVRALDMGDVGAARTTAALGREIDPINEMAWRDALQAELLASDHEGFERIVSLLQQQLDDFEDGYEPEPETQELIDRGRHRARRMPQRDGAFAS</sequence>
<dbReference type="InterPro" id="IPR036388">
    <property type="entry name" value="WH-like_DNA-bd_sf"/>
</dbReference>
<feature type="region of interest" description="Disordered" evidence="1">
    <location>
        <begin position="332"/>
        <end position="449"/>
    </location>
</feature>
<feature type="compositionally biased region" description="Basic and acidic residues" evidence="1">
    <location>
        <begin position="248"/>
        <end position="260"/>
    </location>
</feature>
<feature type="region of interest" description="Disordered" evidence="1">
    <location>
        <begin position="908"/>
        <end position="937"/>
    </location>
</feature>
<reference evidence="4 5" key="1">
    <citation type="submission" date="2019-09" db="EMBL/GenBank/DDBJ databases">
        <title>Phylogeny of genus Pseudoclavibacter and closely related genus.</title>
        <authorList>
            <person name="Li Y."/>
        </authorList>
    </citation>
    <scope>NUCLEOTIDE SEQUENCE [LARGE SCALE GENOMIC DNA]</scope>
    <source>
        <strain evidence="4 5">EGI 60007</strain>
    </source>
</reference>
<dbReference type="Proteomes" id="UP000431744">
    <property type="component" value="Unassembled WGS sequence"/>
</dbReference>
<dbReference type="InterPro" id="IPR005158">
    <property type="entry name" value="BTAD"/>
</dbReference>
<dbReference type="PANTHER" id="PTHR34700">
    <property type="entry name" value="POTASSIUM BINDING PROTEIN KBP"/>
    <property type="match status" value="1"/>
</dbReference>
<feature type="transmembrane region" description="Helical" evidence="2">
    <location>
        <begin position="103"/>
        <end position="122"/>
    </location>
</feature>